<feature type="region of interest" description="Disordered" evidence="1">
    <location>
        <begin position="75"/>
        <end position="95"/>
    </location>
</feature>
<accession>A0A0E9NAX3</accession>
<gene>
    <name evidence="2" type="ORF">G7K_0790-t1</name>
</gene>
<evidence type="ECO:0000256" key="1">
    <source>
        <dbReference type="SAM" id="MobiDB-lite"/>
    </source>
</evidence>
<keyword evidence="3" id="KW-1185">Reference proteome</keyword>
<reference evidence="2 3" key="3">
    <citation type="journal article" date="2015" name="Genome Announc.">
        <title>Draft Genome Sequence of the Archiascomycetous Yeast Saitoella complicata.</title>
        <authorList>
            <person name="Yamauchi K."/>
            <person name="Kondo S."/>
            <person name="Hamamoto M."/>
            <person name="Takahashi Y."/>
            <person name="Ogura Y."/>
            <person name="Hayashi T."/>
            <person name="Nishida H."/>
        </authorList>
    </citation>
    <scope>NUCLEOTIDE SEQUENCE [LARGE SCALE GENOMIC DNA]</scope>
    <source>
        <strain evidence="2 3">NRRL Y-17804</strain>
    </source>
</reference>
<sequence length="95" mass="10372">MKNANNPKKTPSRLAISGRLPCQLTAARALNQIEISYTRQTAIKPIISGRQSLHPVLTRRLSLLRNNINNLLQTAPLTISTPSSNSSPPDGDDSR</sequence>
<proteinExistence type="predicted"/>
<organism evidence="2 3">
    <name type="scientific">Saitoella complicata (strain BCRC 22490 / CBS 7301 / JCM 7358 / NBRC 10748 / NRRL Y-17804)</name>
    <dbReference type="NCBI Taxonomy" id="698492"/>
    <lineage>
        <taxon>Eukaryota</taxon>
        <taxon>Fungi</taxon>
        <taxon>Dikarya</taxon>
        <taxon>Ascomycota</taxon>
        <taxon>Taphrinomycotina</taxon>
        <taxon>Taphrinomycotina incertae sedis</taxon>
        <taxon>Saitoella</taxon>
    </lineage>
</organism>
<evidence type="ECO:0000313" key="2">
    <source>
        <dbReference type="EMBL" id="GAO46560.1"/>
    </source>
</evidence>
<protein>
    <submittedName>
        <fullName evidence="2">Uncharacterized protein</fullName>
    </submittedName>
</protein>
<dbReference type="Proteomes" id="UP000033140">
    <property type="component" value="Unassembled WGS sequence"/>
</dbReference>
<dbReference type="EMBL" id="BACD03000004">
    <property type="protein sequence ID" value="GAO46560.1"/>
    <property type="molecule type" value="Genomic_DNA"/>
</dbReference>
<evidence type="ECO:0000313" key="3">
    <source>
        <dbReference type="Proteomes" id="UP000033140"/>
    </source>
</evidence>
<name>A0A0E9NAX3_SAICN</name>
<comment type="caution">
    <text evidence="2">The sequence shown here is derived from an EMBL/GenBank/DDBJ whole genome shotgun (WGS) entry which is preliminary data.</text>
</comment>
<reference evidence="2 3" key="1">
    <citation type="journal article" date="2011" name="J. Gen. Appl. Microbiol.">
        <title>Draft genome sequencing of the enigmatic yeast Saitoella complicata.</title>
        <authorList>
            <person name="Nishida H."/>
            <person name="Hamamoto M."/>
            <person name="Sugiyama J."/>
        </authorList>
    </citation>
    <scope>NUCLEOTIDE SEQUENCE [LARGE SCALE GENOMIC DNA]</scope>
    <source>
        <strain evidence="2 3">NRRL Y-17804</strain>
    </source>
</reference>
<feature type="compositionally biased region" description="Low complexity" evidence="1">
    <location>
        <begin position="80"/>
        <end position="89"/>
    </location>
</feature>
<reference evidence="2 3" key="2">
    <citation type="journal article" date="2014" name="J. Gen. Appl. Microbiol.">
        <title>The early diverging ascomycetous budding yeast Saitoella complicata has three histone deacetylases belonging to the Clr6, Hos2, and Rpd3 lineages.</title>
        <authorList>
            <person name="Nishida H."/>
            <person name="Matsumoto T."/>
            <person name="Kondo S."/>
            <person name="Hamamoto M."/>
            <person name="Yoshikawa H."/>
        </authorList>
    </citation>
    <scope>NUCLEOTIDE SEQUENCE [LARGE SCALE GENOMIC DNA]</scope>
    <source>
        <strain evidence="2 3">NRRL Y-17804</strain>
    </source>
</reference>
<dbReference type="AlphaFoldDB" id="A0A0E9NAX3"/>